<name>F4S7B6_MELLP</name>
<evidence type="ECO:0000256" key="6">
    <source>
        <dbReference type="SAM" id="Phobius"/>
    </source>
</evidence>
<dbReference type="HOGENOM" id="CLU_035066_5_0_1"/>
<dbReference type="PANTHER" id="PTHR10414:SF77">
    <property type="entry name" value="CDP-ALCOHOL PHOSPHATIDYLTRANSFERASE FAMILY PROTEIN"/>
    <property type="match status" value="1"/>
</dbReference>
<keyword evidence="6" id="KW-0812">Transmembrane</keyword>
<dbReference type="AlphaFoldDB" id="F4S7B6"/>
<dbReference type="STRING" id="747676.F4S7B6"/>
<keyword evidence="8" id="KW-1185">Reference proteome</keyword>
<feature type="transmembrane region" description="Helical" evidence="6">
    <location>
        <begin position="344"/>
        <end position="366"/>
    </location>
</feature>
<evidence type="ECO:0000256" key="5">
    <source>
        <dbReference type="RuleBase" id="RU003750"/>
    </source>
</evidence>
<evidence type="ECO:0000256" key="3">
    <source>
        <dbReference type="ARBA" id="ARBA00022679"/>
    </source>
</evidence>
<dbReference type="InterPro" id="IPR014472">
    <property type="entry name" value="CHOPT"/>
</dbReference>
<feature type="transmembrane region" description="Helical" evidence="6">
    <location>
        <begin position="153"/>
        <end position="171"/>
    </location>
</feature>
<comment type="similarity">
    <text evidence="2 5">Belongs to the CDP-alcohol phosphatidyltransferase class-I family.</text>
</comment>
<proteinExistence type="inferred from homology"/>
<feature type="transmembrane region" description="Helical" evidence="6">
    <location>
        <begin position="239"/>
        <end position="264"/>
    </location>
</feature>
<organism evidence="8">
    <name type="scientific">Melampsora larici-populina (strain 98AG31 / pathotype 3-4-7)</name>
    <name type="common">Poplar leaf rust fungus</name>
    <dbReference type="NCBI Taxonomy" id="747676"/>
    <lineage>
        <taxon>Eukaryota</taxon>
        <taxon>Fungi</taxon>
        <taxon>Dikarya</taxon>
        <taxon>Basidiomycota</taxon>
        <taxon>Pucciniomycotina</taxon>
        <taxon>Pucciniomycetes</taxon>
        <taxon>Pucciniales</taxon>
        <taxon>Melampsoraceae</taxon>
        <taxon>Melampsora</taxon>
    </lineage>
</organism>
<dbReference type="GO" id="GO:0008654">
    <property type="term" value="P:phospholipid biosynthetic process"/>
    <property type="evidence" value="ECO:0007669"/>
    <property type="project" value="InterPro"/>
</dbReference>
<accession>F4S7B6</accession>
<dbReference type="GO" id="GO:0016020">
    <property type="term" value="C:membrane"/>
    <property type="evidence" value="ECO:0007669"/>
    <property type="project" value="UniProtKB-SubCell"/>
</dbReference>
<dbReference type="KEGG" id="mlr:MELLADRAFT_73391"/>
<feature type="transmembrane region" description="Helical" evidence="6">
    <location>
        <begin position="378"/>
        <end position="395"/>
    </location>
</feature>
<feature type="transmembrane region" description="Helical" evidence="6">
    <location>
        <begin position="316"/>
        <end position="332"/>
    </location>
</feature>
<evidence type="ECO:0000256" key="4">
    <source>
        <dbReference type="ARBA" id="ARBA00023136"/>
    </source>
</evidence>
<dbReference type="Proteomes" id="UP000001072">
    <property type="component" value="Unassembled WGS sequence"/>
</dbReference>
<dbReference type="InterPro" id="IPR048254">
    <property type="entry name" value="CDP_ALCOHOL_P_TRANSF_CS"/>
</dbReference>
<sequence length="417" mass="47270">MPIIDFSECVRIEDYVDDTHLARLRDYRYSAVDLSPTTKYILRHWWNWVAEWMPRWVAPNMITLIGLFFILINIATVAIYMPDLESEAPRWVYFSFAIGLFSYQTLDNVDGKQARKTGTSSPLGELFDHGIDSLNCVLGGLIQCAAIGTGQSFYSVFIVVVACWPMYLSTWEEYHTGVLYLGFINGPTEGLLIAMAILLNSGFNGNQIWHSAVKTKFDLPAPVTDFFAGFGHELKFLDLFVFFVLTALVIGHAPFCFYNVWKIVAEARQPNLKSEQARLGLIGQPLLRILPLLVYTGASVAWITSPASHLLENKKLMEWSLMLCLIFGRMSTRTILAHLTKGAFPYWSMMMLPLIMGSILVNLPTLGLPTVLTPFGELIYLRLSVFLCFVGYWFSTTKTIERFCEALQINCLTIRKK</sequence>
<gene>
    <name evidence="7" type="ORF">MELLADRAFT_73391</name>
</gene>
<evidence type="ECO:0000256" key="2">
    <source>
        <dbReference type="ARBA" id="ARBA00010441"/>
    </source>
</evidence>
<dbReference type="VEuPathDB" id="FungiDB:MELLADRAFT_73391"/>
<dbReference type="PROSITE" id="PS00379">
    <property type="entry name" value="CDP_ALCOHOL_P_TRANSF"/>
    <property type="match status" value="1"/>
</dbReference>
<dbReference type="RefSeq" id="XP_007417230.1">
    <property type="nucleotide sequence ID" value="XM_007417168.1"/>
</dbReference>
<keyword evidence="3 5" id="KW-0808">Transferase</keyword>
<dbReference type="InterPro" id="IPR000462">
    <property type="entry name" value="CDP-OH_P_trans"/>
</dbReference>
<dbReference type="EMBL" id="GL883158">
    <property type="protein sequence ID" value="EGF99491.1"/>
    <property type="molecule type" value="Genomic_DNA"/>
</dbReference>
<dbReference type="GeneID" id="18932372"/>
<dbReference type="PANTHER" id="PTHR10414">
    <property type="entry name" value="ETHANOLAMINEPHOSPHOTRANSFERASE"/>
    <property type="match status" value="1"/>
</dbReference>
<dbReference type="PIRSF" id="PIRSF015665">
    <property type="entry name" value="CHOPT"/>
    <property type="match status" value="1"/>
</dbReference>
<dbReference type="Gene3D" id="1.20.120.1760">
    <property type="match status" value="1"/>
</dbReference>
<reference evidence="8" key="1">
    <citation type="journal article" date="2011" name="Proc. Natl. Acad. Sci. U.S.A.">
        <title>Obligate biotrophy features unraveled by the genomic analysis of rust fungi.</title>
        <authorList>
            <person name="Duplessis S."/>
            <person name="Cuomo C.A."/>
            <person name="Lin Y.-C."/>
            <person name="Aerts A."/>
            <person name="Tisserant E."/>
            <person name="Veneault-Fourrey C."/>
            <person name="Joly D.L."/>
            <person name="Hacquard S."/>
            <person name="Amselem J."/>
            <person name="Cantarel B.L."/>
            <person name="Chiu R."/>
            <person name="Coutinho P.M."/>
            <person name="Feau N."/>
            <person name="Field M."/>
            <person name="Frey P."/>
            <person name="Gelhaye E."/>
            <person name="Goldberg J."/>
            <person name="Grabherr M.G."/>
            <person name="Kodira C.D."/>
            <person name="Kohler A."/>
            <person name="Kuees U."/>
            <person name="Lindquist E.A."/>
            <person name="Lucas S.M."/>
            <person name="Mago R."/>
            <person name="Mauceli E."/>
            <person name="Morin E."/>
            <person name="Murat C."/>
            <person name="Pangilinan J.L."/>
            <person name="Park R."/>
            <person name="Pearson M."/>
            <person name="Quesneville H."/>
            <person name="Rouhier N."/>
            <person name="Sakthikumar S."/>
            <person name="Salamov A.A."/>
            <person name="Schmutz J."/>
            <person name="Selles B."/>
            <person name="Shapiro H."/>
            <person name="Tanguay P."/>
            <person name="Tuskan G.A."/>
            <person name="Henrissat B."/>
            <person name="Van de Peer Y."/>
            <person name="Rouze P."/>
            <person name="Ellis J.G."/>
            <person name="Dodds P.N."/>
            <person name="Schein J.E."/>
            <person name="Zhong S."/>
            <person name="Hamelin R.C."/>
            <person name="Grigoriev I.V."/>
            <person name="Szabo L.J."/>
            <person name="Martin F."/>
        </authorList>
    </citation>
    <scope>NUCLEOTIDE SEQUENCE [LARGE SCALE GENOMIC DNA]</scope>
    <source>
        <strain evidence="8">98AG31 / pathotype 3-4-7</strain>
    </source>
</reference>
<protein>
    <submittedName>
        <fullName evidence="7">Uncharacterized protein</fullName>
    </submittedName>
</protein>
<evidence type="ECO:0000313" key="8">
    <source>
        <dbReference type="Proteomes" id="UP000001072"/>
    </source>
</evidence>
<comment type="subcellular location">
    <subcellularLocation>
        <location evidence="1">Membrane</location>
    </subcellularLocation>
</comment>
<dbReference type="InParanoid" id="F4S7B6"/>
<dbReference type="InterPro" id="IPR043130">
    <property type="entry name" value="CDP-OH_PTrfase_TM_dom"/>
</dbReference>
<feature type="transmembrane region" description="Helical" evidence="6">
    <location>
        <begin position="285"/>
        <end position="304"/>
    </location>
</feature>
<dbReference type="OrthoDB" id="196717at2759"/>
<feature type="transmembrane region" description="Helical" evidence="6">
    <location>
        <begin position="178"/>
        <end position="199"/>
    </location>
</feature>
<keyword evidence="4 6" id="KW-0472">Membrane</keyword>
<keyword evidence="6" id="KW-1133">Transmembrane helix</keyword>
<dbReference type="Pfam" id="PF01066">
    <property type="entry name" value="CDP-OH_P_transf"/>
    <property type="match status" value="1"/>
</dbReference>
<evidence type="ECO:0000313" key="7">
    <source>
        <dbReference type="EMBL" id="EGF99491.1"/>
    </source>
</evidence>
<dbReference type="eggNOG" id="KOG2877">
    <property type="taxonomic scope" value="Eukaryota"/>
</dbReference>
<feature type="transmembrane region" description="Helical" evidence="6">
    <location>
        <begin position="61"/>
        <end position="81"/>
    </location>
</feature>
<evidence type="ECO:0000256" key="1">
    <source>
        <dbReference type="ARBA" id="ARBA00004370"/>
    </source>
</evidence>
<dbReference type="GO" id="GO:0016780">
    <property type="term" value="F:phosphotransferase activity, for other substituted phosphate groups"/>
    <property type="evidence" value="ECO:0007669"/>
    <property type="project" value="InterPro"/>
</dbReference>